<feature type="repeat" description="ANK" evidence="3">
    <location>
        <begin position="102"/>
        <end position="121"/>
    </location>
</feature>
<keyword evidence="1" id="KW-0677">Repeat</keyword>
<name>A0ABR0SRI5_9HYPO</name>
<comment type="caution">
    <text evidence="4">The sequence shown here is derived from an EMBL/GenBank/DDBJ whole genome shotgun (WGS) entry which is preliminary data.</text>
</comment>
<gene>
    <name evidence="4" type="ORF">PT974_03164</name>
</gene>
<evidence type="ECO:0000313" key="4">
    <source>
        <dbReference type="EMBL" id="KAK5994781.1"/>
    </source>
</evidence>
<keyword evidence="5" id="KW-1185">Reference proteome</keyword>
<dbReference type="Pfam" id="PF12796">
    <property type="entry name" value="Ank_2"/>
    <property type="match status" value="5"/>
</dbReference>
<feature type="repeat" description="ANK" evidence="3">
    <location>
        <begin position="303"/>
        <end position="324"/>
    </location>
</feature>
<organism evidence="4 5">
    <name type="scientific">Cladobotryum mycophilum</name>
    <dbReference type="NCBI Taxonomy" id="491253"/>
    <lineage>
        <taxon>Eukaryota</taxon>
        <taxon>Fungi</taxon>
        <taxon>Dikarya</taxon>
        <taxon>Ascomycota</taxon>
        <taxon>Pezizomycotina</taxon>
        <taxon>Sordariomycetes</taxon>
        <taxon>Hypocreomycetidae</taxon>
        <taxon>Hypocreales</taxon>
        <taxon>Hypocreaceae</taxon>
        <taxon>Cladobotryum</taxon>
    </lineage>
</organism>
<keyword evidence="2 3" id="KW-0040">ANK repeat</keyword>
<accession>A0ABR0SRI5</accession>
<feature type="repeat" description="ANK" evidence="3">
    <location>
        <begin position="134"/>
        <end position="158"/>
    </location>
</feature>
<dbReference type="PROSITE" id="PS50297">
    <property type="entry name" value="ANK_REP_REGION"/>
    <property type="match status" value="4"/>
</dbReference>
<dbReference type="PANTHER" id="PTHR24198">
    <property type="entry name" value="ANKYRIN REPEAT AND PROTEIN KINASE DOMAIN-CONTAINING PROTEIN"/>
    <property type="match status" value="1"/>
</dbReference>
<protein>
    <submittedName>
        <fullName evidence="4">Ankyrin-2-like protein</fullName>
    </submittedName>
</protein>
<dbReference type="SUPFAM" id="SSF48403">
    <property type="entry name" value="Ankyrin repeat"/>
    <property type="match status" value="2"/>
</dbReference>
<dbReference type="InterPro" id="IPR036770">
    <property type="entry name" value="Ankyrin_rpt-contain_sf"/>
</dbReference>
<sequence length="723" mass="80260">MNNFPLEILLRVADFLSPNGLFSLLNVYTGLVLCLLSHHILFKDEEGDNLCHILAREGEVELLRLGLEKGNFSGKDVAARSGRPVERDKQAINSRNNRCFCPLHLAAFHGQTEVVRYLLKRTEVFVMRPDGFYEEYTPLNSAIKAGHEDIVRILLQHGHVKADCPESVARLPLVIAAEYSRESIMRLLLEEHPISRHSRNVAFIMASSKGDTAIMELLFSKGAIDLSFTSRSAYNIPPLHVAAMKGHAAAVRLILEQDPTAVKLCSSNASQNALHCAAEYGKMEVVMLLLEEHGVDVNRLDGSNSTPLNLAIRRGHIDVVRCLLARSDIHANGSGDAYSPLFDAAINGHSEIMKLLLQRHDVDANHQHRVSDDTALIGAIRHQREETVKLLVQHPGVDIEIACLRGYTALMVAIELGNGPITKLLIDRTTTEVLNNRAGRYVFTPLILATLCGHENIVGFLLRRSGIRVDGKHFDGRSLLICAVCSGRVKVVELLLRRDDVDVNGRDQRGDTALTVAMKYGYRNIFRLLLRHPKIMVDEPRSFDMRTPLLMACGKYYIDTGMASCLLQRTDVNVNAADTHGNTPLLAATRSGMVYIVKRLLLHPHIRAGWKNKYGLTALCYAAYHGRKEIIISLLQRGDVSVKSCSLYGFTPLDYAVYGNEEEVVMLMLQNNRVQAYLTEVAGPGAVSLGLHYGIERLKCLLFTSENGKLNSEGHICHPNGVM</sequence>
<evidence type="ECO:0000256" key="1">
    <source>
        <dbReference type="ARBA" id="ARBA00022737"/>
    </source>
</evidence>
<proteinExistence type="predicted"/>
<dbReference type="EMBL" id="JAVFKD010000004">
    <property type="protein sequence ID" value="KAK5994781.1"/>
    <property type="molecule type" value="Genomic_DNA"/>
</dbReference>
<evidence type="ECO:0000313" key="5">
    <source>
        <dbReference type="Proteomes" id="UP001338125"/>
    </source>
</evidence>
<evidence type="ECO:0000256" key="2">
    <source>
        <dbReference type="ARBA" id="ARBA00023043"/>
    </source>
</evidence>
<dbReference type="PANTHER" id="PTHR24198:SF165">
    <property type="entry name" value="ANKYRIN REPEAT-CONTAINING PROTEIN-RELATED"/>
    <property type="match status" value="1"/>
</dbReference>
<dbReference type="InterPro" id="IPR002110">
    <property type="entry name" value="Ankyrin_rpt"/>
</dbReference>
<dbReference type="Proteomes" id="UP001338125">
    <property type="component" value="Unassembled WGS sequence"/>
</dbReference>
<reference evidence="4 5" key="1">
    <citation type="submission" date="2024-01" db="EMBL/GenBank/DDBJ databases">
        <title>Complete genome of Cladobotryum mycophilum ATHUM6906.</title>
        <authorList>
            <person name="Christinaki A.C."/>
            <person name="Myridakis A.I."/>
            <person name="Kouvelis V.N."/>
        </authorList>
    </citation>
    <scope>NUCLEOTIDE SEQUENCE [LARGE SCALE GENOMIC DNA]</scope>
    <source>
        <strain evidence="4 5">ATHUM6906</strain>
    </source>
</reference>
<dbReference type="PROSITE" id="PS50088">
    <property type="entry name" value="ANK_REPEAT"/>
    <property type="match status" value="4"/>
</dbReference>
<evidence type="ECO:0000256" key="3">
    <source>
        <dbReference type="PROSITE-ProRule" id="PRU00023"/>
    </source>
</evidence>
<feature type="repeat" description="ANK" evidence="3">
    <location>
        <begin position="269"/>
        <end position="302"/>
    </location>
</feature>
<dbReference type="SMART" id="SM00248">
    <property type="entry name" value="ANK"/>
    <property type="match status" value="18"/>
</dbReference>
<dbReference type="Gene3D" id="1.25.40.20">
    <property type="entry name" value="Ankyrin repeat-containing domain"/>
    <property type="match status" value="5"/>
</dbReference>